<gene>
    <name evidence="3" type="ORF">FEZ63_12285</name>
</gene>
<dbReference type="AlphaFoldDB" id="A0A5N3PAT9"/>
<dbReference type="RefSeq" id="WP_150944788.1">
    <property type="nucleotide sequence ID" value="NZ_VCMV01000015.1"/>
</dbReference>
<dbReference type="OrthoDB" id="8479080at2"/>
<dbReference type="InterPro" id="IPR003033">
    <property type="entry name" value="SCP2_sterol-bd_dom"/>
</dbReference>
<organism evidence="3 4">
    <name type="scientific">Microvirga brassicacearum</name>
    <dbReference type="NCBI Taxonomy" id="2580413"/>
    <lineage>
        <taxon>Bacteria</taxon>
        <taxon>Pseudomonadati</taxon>
        <taxon>Pseudomonadota</taxon>
        <taxon>Alphaproteobacteria</taxon>
        <taxon>Hyphomicrobiales</taxon>
        <taxon>Methylobacteriaceae</taxon>
        <taxon>Microvirga</taxon>
    </lineage>
</organism>
<feature type="domain" description="SCP2" evidence="2">
    <location>
        <begin position="46"/>
        <end position="135"/>
    </location>
</feature>
<dbReference type="Proteomes" id="UP000325684">
    <property type="component" value="Unassembled WGS sequence"/>
</dbReference>
<proteinExistence type="predicted"/>
<protein>
    <submittedName>
        <fullName evidence="3">Sterol-binding protein</fullName>
    </submittedName>
</protein>
<dbReference type="InterPro" id="IPR036527">
    <property type="entry name" value="SCP2_sterol-bd_dom_sf"/>
</dbReference>
<evidence type="ECO:0000313" key="3">
    <source>
        <dbReference type="EMBL" id="KAB0266860.1"/>
    </source>
</evidence>
<keyword evidence="4" id="KW-1185">Reference proteome</keyword>
<sequence>MPPPHSSIATLPPLISLALRPLPLLPLQPILSAVMRRILLQHSGMFERLGAYAGKRYGLAASDLPFAFVLDTSPATPMITATRSMPPGLDARISGPFLALLGIVDGTYDGDALFFSRTIVVDGDVEAVLALRNAIDDAGVDVLREGATLLGPLGEALLRRYRQMKAREPSTGSRRQRPEWSPWN</sequence>
<evidence type="ECO:0000259" key="2">
    <source>
        <dbReference type="Pfam" id="PF02036"/>
    </source>
</evidence>
<feature type="region of interest" description="Disordered" evidence="1">
    <location>
        <begin position="165"/>
        <end position="184"/>
    </location>
</feature>
<dbReference type="SUPFAM" id="SSF55718">
    <property type="entry name" value="SCP-like"/>
    <property type="match status" value="1"/>
</dbReference>
<accession>A0A5N3PAT9</accession>
<dbReference type="Pfam" id="PF02036">
    <property type="entry name" value="SCP2"/>
    <property type="match status" value="1"/>
</dbReference>
<comment type="caution">
    <text evidence="3">The sequence shown here is derived from an EMBL/GenBank/DDBJ whole genome shotgun (WGS) entry which is preliminary data.</text>
</comment>
<dbReference type="EMBL" id="VCMV01000015">
    <property type="protein sequence ID" value="KAB0266860.1"/>
    <property type="molecule type" value="Genomic_DNA"/>
</dbReference>
<evidence type="ECO:0000256" key="1">
    <source>
        <dbReference type="SAM" id="MobiDB-lite"/>
    </source>
</evidence>
<name>A0A5N3PAT9_9HYPH</name>
<evidence type="ECO:0000313" key="4">
    <source>
        <dbReference type="Proteomes" id="UP000325684"/>
    </source>
</evidence>
<reference evidence="3 4" key="1">
    <citation type="journal article" date="2019" name="Microorganisms">
        <title>Genome Insights into the Novel Species Microvirga brassicacearum, a Rapeseed Endophyte with Biotechnological Potential.</title>
        <authorList>
            <person name="Jimenez-Gomez A."/>
            <person name="Saati-Santamaria Z."/>
            <person name="Igual J.M."/>
            <person name="Rivas R."/>
            <person name="Mateos P.F."/>
            <person name="Garcia-Fraile P."/>
        </authorList>
    </citation>
    <scope>NUCLEOTIDE SEQUENCE [LARGE SCALE GENOMIC DNA]</scope>
    <source>
        <strain evidence="3 4">CDVBN77</strain>
    </source>
</reference>